<keyword evidence="7" id="KW-0521">NADP</keyword>
<protein>
    <recommendedName>
        <fullName evidence="12">tRNA-dihydrouridine synthase</fullName>
        <ecNumber evidence="12">1.3.1.-</ecNumber>
    </recommendedName>
</protein>
<dbReference type="Gene3D" id="3.20.20.70">
    <property type="entry name" value="Aldolase class I"/>
    <property type="match status" value="1"/>
</dbReference>
<dbReference type="PIRSF" id="PIRSF006621">
    <property type="entry name" value="Dus"/>
    <property type="match status" value="1"/>
</dbReference>
<dbReference type="Proteomes" id="UP000214610">
    <property type="component" value="Unassembled WGS sequence"/>
</dbReference>
<comment type="cofactor">
    <cofactor evidence="1 12 14">
        <name>FMN</name>
        <dbReference type="ChEBI" id="CHEBI:58210"/>
    </cofactor>
</comment>
<sequence>MAMNNIQVGSVSIAGQTILAPMAGFTDLPYRKICRQWGAAYAVAEMAASKDNLQHTAKTSFRMNLDGEPSPRGIQLIGSVPEELARAAKRAENAGADIVDLNCGCPAKKVCSVACGSALLKNPDLVESLLQSIVNAVSVPVTLKYRIGWSTSDINAVDLGKRAEDAGVKMLVLHGRTGEQGFKGHAEYETIRRLKQAVSIPVIANGDIDAADKALEVLKATGADGVMIGRGALGNPWIFSQINSLLSGTRQFILSKTQIEETIIGHIRSHHAFYGEVLGLKTIRKHLNWYLKRFNADEKDIRKVLLAGNPDEQIDLTLLLLERLDLSINLL</sequence>
<evidence type="ECO:0000256" key="11">
    <source>
        <dbReference type="ARBA" id="ARBA00048802"/>
    </source>
</evidence>
<evidence type="ECO:0000256" key="9">
    <source>
        <dbReference type="ARBA" id="ARBA00023002"/>
    </source>
</evidence>
<evidence type="ECO:0000256" key="12">
    <source>
        <dbReference type="PIRNR" id="PIRNR006621"/>
    </source>
</evidence>
<dbReference type="PROSITE" id="PS01136">
    <property type="entry name" value="UPF0034"/>
    <property type="match status" value="1"/>
</dbReference>
<comment type="catalytic activity">
    <reaction evidence="10">
        <text>a 5,6-dihydrouridine in tRNA + NADP(+) = a uridine in tRNA + NADPH + H(+)</text>
        <dbReference type="Rhea" id="RHEA:23624"/>
        <dbReference type="Rhea" id="RHEA-COMP:13339"/>
        <dbReference type="Rhea" id="RHEA-COMP:13887"/>
        <dbReference type="ChEBI" id="CHEBI:15378"/>
        <dbReference type="ChEBI" id="CHEBI:57783"/>
        <dbReference type="ChEBI" id="CHEBI:58349"/>
        <dbReference type="ChEBI" id="CHEBI:65315"/>
        <dbReference type="ChEBI" id="CHEBI:74443"/>
    </reaction>
</comment>
<proteinExistence type="inferred from homology"/>
<evidence type="ECO:0000256" key="8">
    <source>
        <dbReference type="ARBA" id="ARBA00022884"/>
    </source>
</evidence>
<dbReference type="InterPro" id="IPR018517">
    <property type="entry name" value="tRNA_hU_synthase_CS"/>
</dbReference>
<feature type="binding site" evidence="14">
    <location>
        <position position="144"/>
    </location>
    <ligand>
        <name>FMN</name>
        <dbReference type="ChEBI" id="CHEBI:58210"/>
    </ligand>
</feature>
<feature type="binding site" evidence="14">
    <location>
        <begin position="229"/>
        <end position="230"/>
    </location>
    <ligand>
        <name>FMN</name>
        <dbReference type="ChEBI" id="CHEBI:58210"/>
    </ligand>
</feature>
<reference evidence="17" key="1">
    <citation type="submission" date="2017-05" db="EMBL/GenBank/DDBJ databases">
        <title>Improved OligoMM genomes.</title>
        <authorList>
            <person name="Garzetti D."/>
        </authorList>
    </citation>
    <scope>NUCLEOTIDE SEQUENCE [LARGE SCALE GENOMIC DNA]</scope>
    <source>
        <strain evidence="17">YL45</strain>
    </source>
</reference>
<dbReference type="PANTHER" id="PTHR45846:SF1">
    <property type="entry name" value="TRNA-DIHYDROURIDINE(47) SYNTHASE [NAD(P)(+)]-LIKE"/>
    <property type="match status" value="1"/>
</dbReference>
<evidence type="ECO:0000313" key="16">
    <source>
        <dbReference type="EMBL" id="OXE45671.1"/>
    </source>
</evidence>
<name>A0A227KFJ5_9BURK</name>
<keyword evidence="6 12" id="KW-0819">tRNA processing</keyword>
<dbReference type="InterPro" id="IPR001269">
    <property type="entry name" value="DUS_fam"/>
</dbReference>
<evidence type="ECO:0000256" key="4">
    <source>
        <dbReference type="ARBA" id="ARBA00022630"/>
    </source>
</evidence>
<keyword evidence="14" id="KW-0547">Nucleotide-binding</keyword>
<comment type="similarity">
    <text evidence="12">Belongs to the dus family.</text>
</comment>
<keyword evidence="3" id="KW-0820">tRNA-binding</keyword>
<dbReference type="GO" id="GO:0050660">
    <property type="term" value="F:flavin adenine dinucleotide binding"/>
    <property type="evidence" value="ECO:0007669"/>
    <property type="project" value="InterPro"/>
</dbReference>
<dbReference type="SUPFAM" id="SSF51395">
    <property type="entry name" value="FMN-linked oxidoreductases"/>
    <property type="match status" value="1"/>
</dbReference>
<evidence type="ECO:0000256" key="2">
    <source>
        <dbReference type="ARBA" id="ARBA00002790"/>
    </source>
</evidence>
<evidence type="ECO:0000256" key="5">
    <source>
        <dbReference type="ARBA" id="ARBA00022643"/>
    </source>
</evidence>
<evidence type="ECO:0000256" key="13">
    <source>
        <dbReference type="PIRSR" id="PIRSR006621-1"/>
    </source>
</evidence>
<dbReference type="GO" id="GO:0000049">
    <property type="term" value="F:tRNA binding"/>
    <property type="evidence" value="ECO:0007669"/>
    <property type="project" value="UniProtKB-KW"/>
</dbReference>
<keyword evidence="4 12" id="KW-0285">Flavoprotein</keyword>
<dbReference type="InterPro" id="IPR024036">
    <property type="entry name" value="tRNA-dHydroUridine_Synthase_C"/>
</dbReference>
<keyword evidence="9 12" id="KW-0560">Oxidoreductase</keyword>
<dbReference type="EMBL" id="NHMP01000008">
    <property type="protein sequence ID" value="OXE45671.1"/>
    <property type="molecule type" value="Genomic_DNA"/>
</dbReference>
<evidence type="ECO:0000256" key="7">
    <source>
        <dbReference type="ARBA" id="ARBA00022857"/>
    </source>
</evidence>
<dbReference type="EC" id="1.3.1.-" evidence="12"/>
<evidence type="ECO:0000256" key="14">
    <source>
        <dbReference type="PIRSR" id="PIRSR006621-2"/>
    </source>
</evidence>
<comment type="function">
    <text evidence="2 12">Catalyzes the synthesis of 5,6-dihydrouridine (D), a modified base found in the D-loop of most tRNAs, via the reduction of the C5-C6 double bond in target uridines.</text>
</comment>
<gene>
    <name evidence="16" type="ORF">ADH67_10590</name>
</gene>
<evidence type="ECO:0000256" key="10">
    <source>
        <dbReference type="ARBA" id="ARBA00048205"/>
    </source>
</evidence>
<dbReference type="NCBIfam" id="TIGR00737">
    <property type="entry name" value="nifR3_yhdG"/>
    <property type="match status" value="1"/>
</dbReference>
<dbReference type="GO" id="GO:0017150">
    <property type="term" value="F:tRNA dihydrouridine synthase activity"/>
    <property type="evidence" value="ECO:0007669"/>
    <property type="project" value="InterPro"/>
</dbReference>
<evidence type="ECO:0000256" key="6">
    <source>
        <dbReference type="ARBA" id="ARBA00022694"/>
    </source>
</evidence>
<accession>A0A227KFJ5</accession>
<keyword evidence="5 12" id="KW-0288">FMN</keyword>
<dbReference type="InterPro" id="IPR004652">
    <property type="entry name" value="DusB-like"/>
</dbReference>
<organism evidence="16 17">
    <name type="scientific">Turicimonas muris</name>
    <dbReference type="NCBI Taxonomy" id="1796652"/>
    <lineage>
        <taxon>Bacteria</taxon>
        <taxon>Pseudomonadati</taxon>
        <taxon>Pseudomonadota</taxon>
        <taxon>Betaproteobacteria</taxon>
        <taxon>Burkholderiales</taxon>
        <taxon>Sutterellaceae</taxon>
        <taxon>Turicimonas</taxon>
    </lineage>
</organism>
<feature type="binding site" evidence="14">
    <location>
        <begin position="21"/>
        <end position="23"/>
    </location>
    <ligand>
        <name>FMN</name>
        <dbReference type="ChEBI" id="CHEBI:58210"/>
    </ligand>
</feature>
<dbReference type="Pfam" id="PF01207">
    <property type="entry name" value="Dus"/>
    <property type="match status" value="1"/>
</dbReference>
<comment type="caution">
    <text evidence="16">The sequence shown here is derived from an EMBL/GenBank/DDBJ whole genome shotgun (WGS) entry which is preliminary data.</text>
</comment>
<keyword evidence="17" id="KW-1185">Reference proteome</keyword>
<feature type="domain" description="DUS-like FMN-binding" evidence="15">
    <location>
        <begin position="18"/>
        <end position="298"/>
    </location>
</feature>
<evidence type="ECO:0000256" key="3">
    <source>
        <dbReference type="ARBA" id="ARBA00022555"/>
    </source>
</evidence>
<comment type="catalytic activity">
    <reaction evidence="11">
        <text>a 5,6-dihydrouridine in tRNA + NAD(+) = a uridine in tRNA + NADH + H(+)</text>
        <dbReference type="Rhea" id="RHEA:54452"/>
        <dbReference type="Rhea" id="RHEA-COMP:13339"/>
        <dbReference type="Rhea" id="RHEA-COMP:13887"/>
        <dbReference type="ChEBI" id="CHEBI:15378"/>
        <dbReference type="ChEBI" id="CHEBI:57540"/>
        <dbReference type="ChEBI" id="CHEBI:57945"/>
        <dbReference type="ChEBI" id="CHEBI:65315"/>
        <dbReference type="ChEBI" id="CHEBI:74443"/>
    </reaction>
</comment>
<feature type="active site" description="Proton donor" evidence="13">
    <location>
        <position position="105"/>
    </location>
</feature>
<dbReference type="AlphaFoldDB" id="A0A227KFJ5"/>
<evidence type="ECO:0000256" key="1">
    <source>
        <dbReference type="ARBA" id="ARBA00001917"/>
    </source>
</evidence>
<evidence type="ECO:0000313" key="17">
    <source>
        <dbReference type="Proteomes" id="UP000214610"/>
    </source>
</evidence>
<evidence type="ECO:0000259" key="15">
    <source>
        <dbReference type="Pfam" id="PF01207"/>
    </source>
</evidence>
<dbReference type="InterPro" id="IPR035587">
    <property type="entry name" value="DUS-like_FMN-bd"/>
</dbReference>
<dbReference type="PANTHER" id="PTHR45846">
    <property type="entry name" value="TRNA-DIHYDROURIDINE(47) SYNTHASE [NAD(P)(+)]-LIKE"/>
    <property type="match status" value="1"/>
</dbReference>
<keyword evidence="8" id="KW-0694">RNA-binding</keyword>
<feature type="binding site" evidence="14">
    <location>
        <position position="174"/>
    </location>
    <ligand>
        <name>FMN</name>
        <dbReference type="ChEBI" id="CHEBI:58210"/>
    </ligand>
</feature>
<dbReference type="Gene3D" id="1.10.1200.80">
    <property type="entry name" value="Putative flavin oxidoreducatase, domain 2"/>
    <property type="match status" value="1"/>
</dbReference>
<feature type="binding site" evidence="14">
    <location>
        <position position="75"/>
    </location>
    <ligand>
        <name>FMN</name>
        <dbReference type="ChEBI" id="CHEBI:58210"/>
    </ligand>
</feature>
<dbReference type="InterPro" id="IPR013785">
    <property type="entry name" value="Aldolase_TIM"/>
</dbReference>
<dbReference type="CDD" id="cd02801">
    <property type="entry name" value="DUS_like_FMN"/>
    <property type="match status" value="1"/>
</dbReference>